<reference evidence="1" key="1">
    <citation type="submission" date="2020-04" db="EMBL/GenBank/DDBJ databases">
        <authorList>
            <person name="Alioto T."/>
            <person name="Alioto T."/>
            <person name="Gomez Garrido J."/>
        </authorList>
    </citation>
    <scope>NUCLEOTIDE SEQUENCE</scope>
    <source>
        <strain evidence="1">A484AB</strain>
    </source>
</reference>
<keyword evidence="2" id="KW-1185">Reference proteome</keyword>
<feature type="non-terminal residue" evidence="1">
    <location>
        <position position="1"/>
    </location>
</feature>
<dbReference type="OrthoDB" id="10003658at2759"/>
<protein>
    <submittedName>
        <fullName evidence="1">Uncharacterized protein</fullName>
    </submittedName>
</protein>
<dbReference type="EMBL" id="CACRXK020020268">
    <property type="protein sequence ID" value="CAB4034613.1"/>
    <property type="molecule type" value="Genomic_DNA"/>
</dbReference>
<evidence type="ECO:0000313" key="2">
    <source>
        <dbReference type="Proteomes" id="UP001152795"/>
    </source>
</evidence>
<name>A0A6S7L576_PARCT</name>
<feature type="non-terminal residue" evidence="1">
    <location>
        <position position="113"/>
    </location>
</feature>
<comment type="caution">
    <text evidence="1">The sequence shown here is derived from an EMBL/GenBank/DDBJ whole genome shotgun (WGS) entry which is preliminary data.</text>
</comment>
<sequence length="113" mass="12780">TAPSNDWANPVERVMSIVNIGLQGIGVMRRKMSDEFEKAIANAGSVKEMRDKVNTPELKKQLSESLQFPVDLIKSQMVRLSLKDKSFQVFDPAEDEKIDALWKLCLDVDKSLK</sequence>
<organism evidence="1 2">
    <name type="scientific">Paramuricea clavata</name>
    <name type="common">Red gorgonian</name>
    <name type="synonym">Violescent sea-whip</name>
    <dbReference type="NCBI Taxonomy" id="317549"/>
    <lineage>
        <taxon>Eukaryota</taxon>
        <taxon>Metazoa</taxon>
        <taxon>Cnidaria</taxon>
        <taxon>Anthozoa</taxon>
        <taxon>Octocorallia</taxon>
        <taxon>Malacalcyonacea</taxon>
        <taxon>Plexauridae</taxon>
        <taxon>Paramuricea</taxon>
    </lineage>
</organism>
<proteinExistence type="predicted"/>
<dbReference type="Proteomes" id="UP001152795">
    <property type="component" value="Unassembled WGS sequence"/>
</dbReference>
<gene>
    <name evidence="1" type="ORF">PACLA_8A007116</name>
</gene>
<evidence type="ECO:0000313" key="1">
    <source>
        <dbReference type="EMBL" id="CAB4034613.1"/>
    </source>
</evidence>
<accession>A0A6S7L576</accession>
<dbReference type="AlphaFoldDB" id="A0A6S7L576"/>